<dbReference type="EMBL" id="FXAF01000006">
    <property type="protein sequence ID" value="SMF43550.1"/>
    <property type="molecule type" value="Genomic_DNA"/>
</dbReference>
<dbReference type="RefSeq" id="WP_085422356.1">
    <property type="nucleotide sequence ID" value="NZ_FXAF01000006.1"/>
</dbReference>
<keyword evidence="2" id="KW-1185">Reference proteome</keyword>
<evidence type="ECO:0000313" key="1">
    <source>
        <dbReference type="EMBL" id="SMF43550.1"/>
    </source>
</evidence>
<evidence type="ECO:0000313" key="2">
    <source>
        <dbReference type="Proteomes" id="UP000192903"/>
    </source>
</evidence>
<organism evidence="1 2">
    <name type="scientific">Xaviernesmea oryzae</name>
    <dbReference type="NCBI Taxonomy" id="464029"/>
    <lineage>
        <taxon>Bacteria</taxon>
        <taxon>Pseudomonadati</taxon>
        <taxon>Pseudomonadota</taxon>
        <taxon>Alphaproteobacteria</taxon>
        <taxon>Hyphomicrobiales</taxon>
        <taxon>Rhizobiaceae</taxon>
        <taxon>Rhizobium/Agrobacterium group</taxon>
        <taxon>Xaviernesmea</taxon>
    </lineage>
</organism>
<protein>
    <submittedName>
        <fullName evidence="1">Uncharacterized protein</fullName>
    </submittedName>
</protein>
<sequence>MSASLARYLKDFSEPQTVPLPLMTDDFAGGLEDGLALPPLADEQIDVEAERAEAYAKGYDAASAELRQRFEEERQALLAAHAQETAALRERYETEAAALIAARLQEIAGLTAEAVSGQTAGILAPLLDEALVAKAVSDMADIIRGSMLEGDIGTLNVHGPLHLFEKLKTALGTSTPLLRHIEAPDLDITVDIGETALVTRMSAWSASLKKVLG</sequence>
<reference evidence="2" key="1">
    <citation type="submission" date="2017-04" db="EMBL/GenBank/DDBJ databases">
        <authorList>
            <person name="Varghese N."/>
            <person name="Submissions S."/>
        </authorList>
    </citation>
    <scope>NUCLEOTIDE SEQUENCE [LARGE SCALE GENOMIC DNA]</scope>
    <source>
        <strain evidence="2">B4P</strain>
    </source>
</reference>
<dbReference type="OrthoDB" id="8276977at2"/>
<name>A0A1X7F161_9HYPH</name>
<dbReference type="STRING" id="464029.SAMN02982989_2125"/>
<gene>
    <name evidence="1" type="ORF">SAMN02982989_2125</name>
</gene>
<accession>A0A1X7F161</accession>
<dbReference type="Proteomes" id="UP000192903">
    <property type="component" value="Unassembled WGS sequence"/>
</dbReference>
<dbReference type="AlphaFoldDB" id="A0A1X7F161"/>
<proteinExistence type="predicted"/>